<proteinExistence type="predicted"/>
<accession>A0A0A8YRC8</accession>
<dbReference type="EMBL" id="GBRH01268914">
    <property type="protein sequence ID" value="JAD28981.1"/>
    <property type="molecule type" value="Transcribed_RNA"/>
</dbReference>
<evidence type="ECO:0000313" key="1">
    <source>
        <dbReference type="EMBL" id="JAD28981.1"/>
    </source>
</evidence>
<sequence length="34" mass="3931">MSCYRTIVPVLCIRYRQDLESLSSYIVSSSSYLP</sequence>
<reference evidence="1" key="2">
    <citation type="journal article" date="2015" name="Data Brief">
        <title>Shoot transcriptome of the giant reed, Arundo donax.</title>
        <authorList>
            <person name="Barrero R.A."/>
            <person name="Guerrero F.D."/>
            <person name="Moolhuijzen P."/>
            <person name="Goolsby J.A."/>
            <person name="Tidwell J."/>
            <person name="Bellgard S.E."/>
            <person name="Bellgard M.I."/>
        </authorList>
    </citation>
    <scope>NUCLEOTIDE SEQUENCE</scope>
    <source>
        <tissue evidence="1">Shoot tissue taken approximately 20 cm above the soil surface</tissue>
    </source>
</reference>
<name>A0A0A8YRC8_ARUDO</name>
<protein>
    <submittedName>
        <fullName evidence="1">Uncharacterized protein</fullName>
    </submittedName>
</protein>
<reference evidence="1" key="1">
    <citation type="submission" date="2014-09" db="EMBL/GenBank/DDBJ databases">
        <authorList>
            <person name="Magalhaes I.L.F."/>
            <person name="Oliveira U."/>
            <person name="Santos F.R."/>
            <person name="Vidigal T.H.D.A."/>
            <person name="Brescovit A.D."/>
            <person name="Santos A.J."/>
        </authorList>
    </citation>
    <scope>NUCLEOTIDE SEQUENCE</scope>
    <source>
        <tissue evidence="1">Shoot tissue taken approximately 20 cm above the soil surface</tissue>
    </source>
</reference>
<organism evidence="1">
    <name type="scientific">Arundo donax</name>
    <name type="common">Giant reed</name>
    <name type="synonym">Donax arundinaceus</name>
    <dbReference type="NCBI Taxonomy" id="35708"/>
    <lineage>
        <taxon>Eukaryota</taxon>
        <taxon>Viridiplantae</taxon>
        <taxon>Streptophyta</taxon>
        <taxon>Embryophyta</taxon>
        <taxon>Tracheophyta</taxon>
        <taxon>Spermatophyta</taxon>
        <taxon>Magnoliopsida</taxon>
        <taxon>Liliopsida</taxon>
        <taxon>Poales</taxon>
        <taxon>Poaceae</taxon>
        <taxon>PACMAD clade</taxon>
        <taxon>Arundinoideae</taxon>
        <taxon>Arundineae</taxon>
        <taxon>Arundo</taxon>
    </lineage>
</organism>
<dbReference type="AlphaFoldDB" id="A0A0A8YRC8"/>